<evidence type="ECO:0000313" key="3">
    <source>
        <dbReference type="Proteomes" id="UP000677668"/>
    </source>
</evidence>
<dbReference type="RefSeq" id="WP_211422974.1">
    <property type="nucleotide sequence ID" value="NZ_CP072642.1"/>
</dbReference>
<reference evidence="2 3" key="1">
    <citation type="submission" date="2021-03" db="EMBL/GenBank/DDBJ databases">
        <title>Genomic and phenotypic characterization of Chloracidobacterium isolates provides evidence for multiple species.</title>
        <authorList>
            <person name="Saini M.K."/>
            <person name="Costas A.M.G."/>
            <person name="Tank M."/>
            <person name="Bryant D.A."/>
        </authorList>
    </citation>
    <scope>NUCLEOTIDE SEQUENCE [LARGE SCALE GENOMIC DNA]</scope>
    <source>
        <strain evidence="2 3">N</strain>
    </source>
</reference>
<accession>A0ABX8B582</accession>
<dbReference type="InterPro" id="IPR008719">
    <property type="entry name" value="N2O_reductase_NosL"/>
</dbReference>
<name>A0ABX8B582_9BACT</name>
<organism evidence="2 3">
    <name type="scientific">Chloracidobacterium sp. N</name>
    <dbReference type="NCBI Taxonomy" id="2821540"/>
    <lineage>
        <taxon>Bacteria</taxon>
        <taxon>Pseudomonadati</taxon>
        <taxon>Acidobacteriota</taxon>
        <taxon>Terriglobia</taxon>
        <taxon>Terriglobales</taxon>
        <taxon>Acidobacteriaceae</taxon>
        <taxon>Chloracidobacterium</taxon>
        <taxon>Chloracidobacterium aggregatum</taxon>
    </lineage>
</organism>
<protein>
    <submittedName>
        <fullName evidence="2">Nitrous oxide reductase accessory protein NosL</fullName>
    </submittedName>
</protein>
<dbReference type="PROSITE" id="PS51257">
    <property type="entry name" value="PROKAR_LIPOPROTEIN"/>
    <property type="match status" value="1"/>
</dbReference>
<dbReference type="Proteomes" id="UP000677668">
    <property type="component" value="Chromosome 1"/>
</dbReference>
<dbReference type="PROSITE" id="PS51318">
    <property type="entry name" value="TAT"/>
    <property type="match status" value="1"/>
</dbReference>
<dbReference type="PANTHER" id="PTHR41247:SF1">
    <property type="entry name" value="HTH-TYPE TRANSCRIPTIONAL REPRESSOR YCNK"/>
    <property type="match status" value="1"/>
</dbReference>
<dbReference type="SUPFAM" id="SSF160387">
    <property type="entry name" value="NosL/MerB-like"/>
    <property type="match status" value="1"/>
</dbReference>
<dbReference type="EMBL" id="CP072642">
    <property type="protein sequence ID" value="QUV94701.1"/>
    <property type="molecule type" value="Genomic_DNA"/>
</dbReference>
<gene>
    <name evidence="2" type="ORF">J8C05_04435</name>
</gene>
<dbReference type="Pfam" id="PF05573">
    <property type="entry name" value="NosL"/>
    <property type="match status" value="1"/>
</dbReference>
<dbReference type="InterPro" id="IPR006311">
    <property type="entry name" value="TAT_signal"/>
</dbReference>
<feature type="region of interest" description="Disordered" evidence="1">
    <location>
        <begin position="31"/>
        <end position="56"/>
    </location>
</feature>
<proteinExistence type="predicted"/>
<evidence type="ECO:0000256" key="1">
    <source>
        <dbReference type="SAM" id="MobiDB-lite"/>
    </source>
</evidence>
<keyword evidence="3" id="KW-1185">Reference proteome</keyword>
<dbReference type="PANTHER" id="PTHR41247">
    <property type="entry name" value="HTH-TYPE TRANSCRIPTIONAL REPRESSOR YCNK"/>
    <property type="match status" value="1"/>
</dbReference>
<sequence>MKPDGTTDKTRRHLLQTLPVLLGLLLTGCQPGSPPSQPAAAQPTARPDNKPSPPACPICGMPVIREESENFFEATIPNQPPVLLCSAVCAVVYTDRHPEVTRLDVFDYQRRTLVPAQTAFHLYESKLEVRAAMPPVTASFAVRSDAETARKAHSGRVLTWEELRRAIRQTNYYKTSP</sequence>
<evidence type="ECO:0000313" key="2">
    <source>
        <dbReference type="EMBL" id="QUV94701.1"/>
    </source>
</evidence>